<dbReference type="Gene3D" id="1.20.1640.10">
    <property type="entry name" value="Multidrug efflux transporter AcrB transmembrane domain"/>
    <property type="match status" value="2"/>
</dbReference>
<dbReference type="GO" id="GO:0008289">
    <property type="term" value="F:lipid binding"/>
    <property type="evidence" value="ECO:0007669"/>
    <property type="project" value="UniProtKB-KW"/>
</dbReference>
<dbReference type="VEuPathDB" id="VectorBase:AALB010649"/>
<dbReference type="Pfam" id="PF12349">
    <property type="entry name" value="Sterol-sensing"/>
    <property type="match status" value="1"/>
</dbReference>
<feature type="transmembrane region" description="Helical" evidence="17">
    <location>
        <begin position="1039"/>
        <end position="1065"/>
    </location>
</feature>
<dbReference type="VEuPathDB" id="VectorBase:AALB20_029788"/>
<keyword evidence="9" id="KW-0406">Ion transport</keyword>
<keyword evidence="6 17" id="KW-0812">Transmembrane</keyword>
<feature type="transmembrane region" description="Helical" evidence="17">
    <location>
        <begin position="970"/>
        <end position="996"/>
    </location>
</feature>
<feature type="transmembrane region" description="Helical" evidence="17">
    <location>
        <begin position="1380"/>
        <end position="1408"/>
    </location>
</feature>
<keyword evidence="10" id="KW-0446">Lipid-binding</keyword>
<keyword evidence="4" id="KW-0813">Transport</keyword>
<feature type="region of interest" description="Disordered" evidence="16">
    <location>
        <begin position="1107"/>
        <end position="1130"/>
    </location>
</feature>
<dbReference type="InterPro" id="IPR053958">
    <property type="entry name" value="HMGCR/SNAP/NPC1-like_SSD"/>
</dbReference>
<dbReference type="Pfam" id="PF00137">
    <property type="entry name" value="ATP-synt_C"/>
    <property type="match status" value="1"/>
</dbReference>
<accession>A0A182FVR4</accession>
<evidence type="ECO:0000256" key="16">
    <source>
        <dbReference type="SAM" id="MobiDB-lite"/>
    </source>
</evidence>
<evidence type="ECO:0000256" key="12">
    <source>
        <dbReference type="ARBA" id="ARBA00023136"/>
    </source>
</evidence>
<dbReference type="Gene3D" id="1.20.20.10">
    <property type="entry name" value="F1F0 ATP synthase subunit C"/>
    <property type="match status" value="1"/>
</dbReference>
<dbReference type="GO" id="GO:0097108">
    <property type="term" value="F:hedgehog family protein binding"/>
    <property type="evidence" value="ECO:0007669"/>
    <property type="project" value="TreeGrafter"/>
</dbReference>
<evidence type="ECO:0000256" key="7">
    <source>
        <dbReference type="ARBA" id="ARBA00022781"/>
    </source>
</evidence>
<dbReference type="PROSITE" id="PS50156">
    <property type="entry name" value="SSD"/>
    <property type="match status" value="2"/>
</dbReference>
<evidence type="ECO:0000256" key="13">
    <source>
        <dbReference type="ARBA" id="ARBA00023180"/>
    </source>
</evidence>
<keyword evidence="11" id="KW-0496">Mitochondrion</keyword>
<reference evidence="18" key="2">
    <citation type="submission" date="2022-08" db="UniProtKB">
        <authorList>
            <consortium name="EnsemblMetazoa"/>
        </authorList>
    </citation>
    <scope>IDENTIFICATION</scope>
    <source>
        <strain evidence="18">STECLA/ALBI9_A</strain>
    </source>
</reference>
<dbReference type="FunFam" id="1.20.1640.10:FF:000027">
    <property type="entry name" value="Blast:Protein patched"/>
    <property type="match status" value="1"/>
</dbReference>
<evidence type="ECO:0000313" key="18">
    <source>
        <dbReference type="EnsemblMetazoa" id="AALB010649-PA"/>
    </source>
</evidence>
<comment type="similarity">
    <text evidence="3">Belongs to the ATPase C chain family.</text>
</comment>
<comment type="subcellular location">
    <subcellularLocation>
        <location evidence="1">Mitochondrion membrane</location>
        <topology evidence="1">Multi-pass membrane protein</topology>
    </subcellularLocation>
</comment>
<dbReference type="HAMAP" id="MF_01396">
    <property type="entry name" value="ATP_synth_c_bact"/>
    <property type="match status" value="1"/>
</dbReference>
<feature type="transmembrane region" description="Helical" evidence="17">
    <location>
        <begin position="1008"/>
        <end position="1027"/>
    </location>
</feature>
<dbReference type="GO" id="GO:0015078">
    <property type="term" value="F:proton transmembrane transporter activity"/>
    <property type="evidence" value="ECO:0007669"/>
    <property type="project" value="InterPro"/>
</dbReference>
<feature type="transmembrane region" description="Helical" evidence="17">
    <location>
        <begin position="522"/>
        <end position="545"/>
    </location>
</feature>
<reference evidence="18 19" key="1">
    <citation type="journal article" date="2017" name="G3 (Bethesda)">
        <title>The Physical Genome Mapping of Anopheles albimanus Corrected Scaffold Misassemblies and Identified Interarm Rearrangements in Genus Anopheles.</title>
        <authorList>
            <person name="Artemov G.N."/>
            <person name="Peery A.N."/>
            <person name="Jiang X."/>
            <person name="Tu Z."/>
            <person name="Stegniy V.N."/>
            <person name="Sharakhova M.V."/>
            <person name="Sharakhov I.V."/>
        </authorList>
    </citation>
    <scope>NUCLEOTIDE SEQUENCE [LARGE SCALE GENOMIC DNA]</scope>
    <source>
        <strain evidence="18 19">ALBI9_A</strain>
    </source>
</reference>
<feature type="transmembrane region" description="Helical" evidence="17">
    <location>
        <begin position="422"/>
        <end position="448"/>
    </location>
</feature>
<feature type="transmembrane region" description="Helical" evidence="17">
    <location>
        <begin position="941"/>
        <end position="963"/>
    </location>
</feature>
<name>A0A182FVR4_ANOAL</name>
<evidence type="ECO:0000256" key="9">
    <source>
        <dbReference type="ARBA" id="ARBA00023065"/>
    </source>
</evidence>
<dbReference type="GO" id="GO:0031966">
    <property type="term" value="C:mitochondrial membrane"/>
    <property type="evidence" value="ECO:0007669"/>
    <property type="project" value="UniProtKB-SubCell"/>
</dbReference>
<dbReference type="PRINTS" id="PR00124">
    <property type="entry name" value="ATPASEC"/>
</dbReference>
<evidence type="ECO:0000256" key="17">
    <source>
        <dbReference type="SAM" id="Phobius"/>
    </source>
</evidence>
<dbReference type="SUPFAM" id="SSF82866">
    <property type="entry name" value="Multidrug efflux transporter AcrB transmembrane domain"/>
    <property type="match status" value="2"/>
</dbReference>
<protein>
    <recommendedName>
        <fullName evidence="15">ATPase protein 9</fullName>
    </recommendedName>
    <alternativeName>
        <fullName evidence="14">ATPase subunit c</fullName>
    </alternativeName>
</protein>
<keyword evidence="12 17" id="KW-0472">Membrane</keyword>
<feature type="transmembrane region" description="Helical" evidence="17">
    <location>
        <begin position="392"/>
        <end position="410"/>
    </location>
</feature>
<keyword evidence="19" id="KW-1185">Reference proteome</keyword>
<dbReference type="EnsemblMetazoa" id="AALB010649-RA">
    <property type="protein sequence ID" value="AALB010649-PA"/>
    <property type="gene ID" value="AALB010649"/>
</dbReference>
<dbReference type="SUPFAM" id="SSF81333">
    <property type="entry name" value="F1F0 ATP synthase subunit C"/>
    <property type="match status" value="1"/>
</dbReference>
<evidence type="ECO:0000256" key="5">
    <source>
        <dbReference type="ARBA" id="ARBA00022547"/>
    </source>
</evidence>
<evidence type="ECO:0000256" key="10">
    <source>
        <dbReference type="ARBA" id="ARBA00023121"/>
    </source>
</evidence>
<dbReference type="CDD" id="cd18182">
    <property type="entry name" value="ATP-synt_Fo_c_ATP5G3"/>
    <property type="match status" value="1"/>
</dbReference>
<feature type="transmembrane region" description="Helical" evidence="17">
    <location>
        <begin position="454"/>
        <end position="475"/>
    </location>
</feature>
<dbReference type="GO" id="GO:0005119">
    <property type="term" value="F:smoothened binding"/>
    <property type="evidence" value="ECO:0007669"/>
    <property type="project" value="TreeGrafter"/>
</dbReference>
<dbReference type="InterPro" id="IPR035921">
    <property type="entry name" value="F/V-ATP_Csub_sf"/>
</dbReference>
<dbReference type="PANTHER" id="PTHR46022">
    <property type="entry name" value="PROTEIN PATCHED"/>
    <property type="match status" value="1"/>
</dbReference>
<feature type="transmembrane region" description="Helical" evidence="17">
    <location>
        <begin position="914"/>
        <end position="935"/>
    </location>
</feature>
<comment type="similarity">
    <text evidence="2">Belongs to the patched family.</text>
</comment>
<dbReference type="InterPro" id="IPR000454">
    <property type="entry name" value="ATP_synth_F0_csu"/>
</dbReference>
<feature type="transmembrane region" description="Helical" evidence="17">
    <location>
        <begin position="1342"/>
        <end position="1368"/>
    </location>
</feature>
<sequence>MCLLLSFLPQGKARGRRSAVYMRSVFQSYLYNLGCWIQKHAGKVLFVAILVLSTFCVGLKSATNHTAIHQLWIEEGGSLEKELAYTRKALGETDSSTHQLLIQTPKDMEASILHPTALLTHLDVVRKAIAVTVHMYDTTWSLKDMCYSPNIPRFDTHYIEQIFESIIPCAVITPLDCFWEGSKLLGPKYPVVIPGLANRVQWTSLNPLTLLKDIKAQNYQFPFDTLEQYMKRAGISTGYTEKPCLNPKDKQCPDTAPNKQSGQVPDVGAILTGGCYGFAAKYMHWPEELVVGGAVRNRTHHLKSAKALQTVIQLMGERELYDYWNNHYKVHHIGWDPEKAAEVLNAWQKKFSAEVNKIMQTDVKPLSHYGVYAFSSATLDDILGKFSSPDPISLGIGIAIIVCYTALALLRWKDPVNGQSGVGAAGVLLIAVTTAAGLGFCALLGIAFNAATTQVIPFLALGLGVDHIFVLTHAYAARDPTEHTGHVLKKAGMGVLFAGATTAAAFFAATLIPVPALRVFCLQGAILIVFNLASVMLVFPAMISLDLRRRRSGRSDVLCCCLPALPGLTSDAGSRQRYHYHQQAQQAQPLQQPLPLNVEAQRPEEDTLIDCPSESCFSFSISKFAHKHYAPFCAKSSVKVCAMLLLSSIIGVSLFASMKLPDGLELTDLVPQNTNEHRFLSVQGKLFGFYSMFAVTQGDFEYPNNQKLLHEYHEAYVRVSHVIKNDNGGLPDFWLSLFRDWLSNLQKAFDRDYREGRITQERWFPNASNDAILAYKLLVQTGHVDNPIDKSLVTQVRLVDSEGVINPPAFYNYLSAWAWNDVLAYGASQGNLRPEPREWVHTPSDFELKIPKSAPLTYTQLPFYLHGLSDTADIKMMISQIRELCSKFEARGLPNYPSGIPFIFWQQYMNLRPCLLKAIGCALVAAFCFVALLLLSVWGAVLIVLSVVSMLIQLLGVMTLLGIKLSAIPAVILIASVGLGVNYSVHVCVGFVTSIGNRDRRVRLSLEHAMAPIMHGVMTSVLAVCMLSTSSFEFVVRHFFWLLLSAIVISAVNGLFFFPILLSMFGPGAEVIPLQYVNRISTPSPPPKRINKLSSNKPIILNNKRSSCSRNCSKPHHHHKHNNVNLNNEPSLTTITEEPQSWKSSASSIPSIHEKTNITNHHHANASGMVGNVGSSGGPIGGAGNGGVGGNGGAGAGGNAGPGIYGHPGTHYHHHHHQQAPELQSIVLQPEVTVETHHHGGEHQNTKVTATANIKVELPQSFARNLTAMLVSLIGRAGIPRTGFLVFRNGADYLKVSRSSAMTRKQQSVGSGWNSVGSWPPSTSRSLHSTPVVRDIDSAAKFIGAGAATVGVAGSGGGIGTVFGSLIIGYARNPSLKQQLFSYAILGFALSEAMGLFCLMMAFLLLFAF</sequence>
<dbReference type="InterPro" id="IPR020537">
    <property type="entry name" value="ATP_synth_F0_csu_DDCD_BS"/>
</dbReference>
<evidence type="ECO:0000256" key="8">
    <source>
        <dbReference type="ARBA" id="ARBA00022989"/>
    </source>
</evidence>
<dbReference type="STRING" id="7167.A0A182FVR4"/>
<feature type="transmembrane region" description="Helical" evidence="17">
    <location>
        <begin position="495"/>
        <end position="516"/>
    </location>
</feature>
<dbReference type="GO" id="GO:0045879">
    <property type="term" value="P:negative regulation of smoothened signaling pathway"/>
    <property type="evidence" value="ECO:0007669"/>
    <property type="project" value="TreeGrafter"/>
</dbReference>
<dbReference type="PANTHER" id="PTHR46022:SF1">
    <property type="entry name" value="PROTEIN PATCHED"/>
    <property type="match status" value="1"/>
</dbReference>
<dbReference type="GO" id="GO:0045259">
    <property type="term" value="C:proton-transporting ATP synthase complex"/>
    <property type="evidence" value="ECO:0007669"/>
    <property type="project" value="UniProtKB-KW"/>
</dbReference>
<keyword evidence="7" id="KW-0375">Hydrogen ion transport</keyword>
<evidence type="ECO:0000256" key="6">
    <source>
        <dbReference type="ARBA" id="ARBA00022692"/>
    </source>
</evidence>
<dbReference type="GO" id="GO:0033177">
    <property type="term" value="C:proton-transporting two-sector ATPase complex, proton-transporting domain"/>
    <property type="evidence" value="ECO:0007669"/>
    <property type="project" value="InterPro"/>
</dbReference>
<dbReference type="VEuPathDB" id="VectorBase:AALB20_031185"/>
<dbReference type="InterPro" id="IPR000731">
    <property type="entry name" value="SSD"/>
</dbReference>
<proteinExistence type="inferred from homology"/>
<dbReference type="Proteomes" id="UP000069272">
    <property type="component" value="Chromosome 3R"/>
</dbReference>
<keyword evidence="8 17" id="KW-1133">Transmembrane helix</keyword>
<evidence type="ECO:0000256" key="15">
    <source>
        <dbReference type="ARBA" id="ARBA00033111"/>
    </source>
</evidence>
<dbReference type="InterPro" id="IPR002379">
    <property type="entry name" value="ATPase_proteolipid_c-like_dom"/>
</dbReference>
<evidence type="ECO:0000256" key="14">
    <source>
        <dbReference type="ARBA" id="ARBA00029852"/>
    </source>
</evidence>
<dbReference type="InterPro" id="IPR038662">
    <property type="entry name" value="ATP_synth_F0_csu_sf"/>
</dbReference>
<dbReference type="GO" id="GO:0015986">
    <property type="term" value="P:proton motive force-driven ATP synthesis"/>
    <property type="evidence" value="ECO:0007669"/>
    <property type="project" value="InterPro"/>
</dbReference>
<evidence type="ECO:0000256" key="3">
    <source>
        <dbReference type="ARBA" id="ARBA00006704"/>
    </source>
</evidence>
<dbReference type="PROSITE" id="PS00605">
    <property type="entry name" value="ATPASE_C"/>
    <property type="match status" value="1"/>
</dbReference>
<evidence type="ECO:0000313" key="19">
    <source>
        <dbReference type="Proteomes" id="UP000069272"/>
    </source>
</evidence>
<feature type="compositionally biased region" description="Basic residues" evidence="16">
    <location>
        <begin position="1113"/>
        <end position="1122"/>
    </location>
</feature>
<evidence type="ECO:0000256" key="11">
    <source>
        <dbReference type="ARBA" id="ARBA00023128"/>
    </source>
</evidence>
<evidence type="ECO:0000256" key="4">
    <source>
        <dbReference type="ARBA" id="ARBA00022448"/>
    </source>
</evidence>
<dbReference type="GO" id="GO:0008158">
    <property type="term" value="F:hedgehog receptor activity"/>
    <property type="evidence" value="ECO:0007669"/>
    <property type="project" value="TreeGrafter"/>
</dbReference>
<keyword evidence="5" id="KW-0138">CF(0)</keyword>
<evidence type="ECO:0000256" key="1">
    <source>
        <dbReference type="ARBA" id="ARBA00004225"/>
    </source>
</evidence>
<evidence type="ECO:0000256" key="2">
    <source>
        <dbReference type="ARBA" id="ARBA00005585"/>
    </source>
</evidence>
<dbReference type="FunFam" id="1.20.20.10:FF:000003">
    <property type="entry name" value="Atp synthase f complex subunit mitochondrial"/>
    <property type="match status" value="1"/>
</dbReference>
<keyword evidence="13" id="KW-0325">Glycoprotein</keyword>
<dbReference type="GO" id="GO:0005886">
    <property type="term" value="C:plasma membrane"/>
    <property type="evidence" value="ECO:0007669"/>
    <property type="project" value="TreeGrafter"/>
</dbReference>
<organism evidence="18 19">
    <name type="scientific">Anopheles albimanus</name>
    <name type="common">New world malaria mosquito</name>
    <dbReference type="NCBI Taxonomy" id="7167"/>
    <lineage>
        <taxon>Eukaryota</taxon>
        <taxon>Metazoa</taxon>
        <taxon>Ecdysozoa</taxon>
        <taxon>Arthropoda</taxon>
        <taxon>Hexapoda</taxon>
        <taxon>Insecta</taxon>
        <taxon>Pterygota</taxon>
        <taxon>Neoptera</taxon>
        <taxon>Endopterygota</taxon>
        <taxon>Diptera</taxon>
        <taxon>Nematocera</taxon>
        <taxon>Culicoidea</taxon>
        <taxon>Culicidae</taxon>
        <taxon>Anophelinae</taxon>
        <taxon>Anopheles</taxon>
    </lineage>
</organism>